<evidence type="ECO:0000313" key="2">
    <source>
        <dbReference type="EMBL" id="MDQ0643716.1"/>
    </source>
</evidence>
<gene>
    <name evidence="2" type="ORF">QFZ46_001876</name>
</gene>
<dbReference type="Pfam" id="PF04734">
    <property type="entry name" value="Ceramidase_alk"/>
    <property type="match status" value="1"/>
</dbReference>
<proteinExistence type="predicted"/>
<accession>A0ABU0P8N8</accession>
<protein>
    <submittedName>
        <fullName evidence="2">Neutral ceramidase</fullName>
        <ecNumber evidence="2">3.5.1.23</ecNumber>
    </submittedName>
</protein>
<dbReference type="RefSeq" id="WP_307360712.1">
    <property type="nucleotide sequence ID" value="NZ_JAUSXK010000001.1"/>
</dbReference>
<feature type="domain" description="Neutral/alkaline non-lysosomal ceramidase N-terminal" evidence="1">
    <location>
        <begin position="21"/>
        <end position="196"/>
    </location>
</feature>
<dbReference type="Proteomes" id="UP001239085">
    <property type="component" value="Unassembled WGS sequence"/>
</dbReference>
<dbReference type="GO" id="GO:0017040">
    <property type="term" value="F:N-acylsphingosine amidohydrolase activity"/>
    <property type="evidence" value="ECO:0007669"/>
    <property type="project" value="UniProtKB-EC"/>
</dbReference>
<keyword evidence="2" id="KW-0378">Hydrolase</keyword>
<dbReference type="EC" id="3.5.1.23" evidence="2"/>
<keyword evidence="3" id="KW-1185">Reference proteome</keyword>
<comment type="caution">
    <text evidence="2">The sequence shown here is derived from an EMBL/GenBank/DDBJ whole genome shotgun (WGS) entry which is preliminary data.</text>
</comment>
<evidence type="ECO:0000259" key="1">
    <source>
        <dbReference type="Pfam" id="PF04734"/>
    </source>
</evidence>
<name>A0ABU0P8N8_9MICO</name>
<dbReference type="EMBL" id="JAUSXK010000001">
    <property type="protein sequence ID" value="MDQ0643716.1"/>
    <property type="molecule type" value="Genomic_DNA"/>
</dbReference>
<organism evidence="2 3">
    <name type="scientific">Microbacterium murale</name>
    <dbReference type="NCBI Taxonomy" id="1081040"/>
    <lineage>
        <taxon>Bacteria</taxon>
        <taxon>Bacillati</taxon>
        <taxon>Actinomycetota</taxon>
        <taxon>Actinomycetes</taxon>
        <taxon>Micrococcales</taxon>
        <taxon>Microbacteriaceae</taxon>
        <taxon>Microbacterium</taxon>
    </lineage>
</organism>
<evidence type="ECO:0000313" key="3">
    <source>
        <dbReference type="Proteomes" id="UP001239085"/>
    </source>
</evidence>
<reference evidence="2 3" key="1">
    <citation type="submission" date="2023-07" db="EMBL/GenBank/DDBJ databases">
        <title>Comparative genomics of wheat-associated soil bacteria to identify genetic determinants of phenazine resistance.</title>
        <authorList>
            <person name="Mouncey N."/>
        </authorList>
    </citation>
    <scope>NUCLEOTIDE SEQUENCE [LARGE SCALE GENOMIC DNA]</scope>
    <source>
        <strain evidence="2 3">W2I7</strain>
    </source>
</reference>
<sequence length="412" mass="43473">MVAAASTVAVGVAVRFVPVPVGTPMAGFAGRGSSSTGVHDPMSVRALVIADAAFVAVDCGALHERTCEELRAEIPDLVLHATHTHSGPCVSWERIGTDSPHVRHAVQDAIADAVRAAKAARTPCSVSYTEVQGVGVAKNRRHLDRVIDPPVQAVGFDHDGARIATLVTYPCHPVVLDGANTLISSDYISPLRTRIETAYPGSVCIFATGAAGDVNTGHSAEASYVPGGSTRTFEEAERVGTLLADAVIGSVTTEVPVSGAVLEAAEVELDLEPFSADAVGRHVAAWEREREEGTERELLLETWMQWAEALPAAPASTWRGRVSVLRCGDLRIAGLPGEPFLAAADELRSRHDGPMMVLGYCDGVPGYLPTAEEYVHGGYEVVDAHRYYAMPSPFARGSLERVVAAAAVLLDA</sequence>
<dbReference type="InterPro" id="IPR031329">
    <property type="entry name" value="NEUT/ALK_ceramidase_N"/>
</dbReference>